<comment type="caution">
    <text evidence="1">The sequence shown here is derived from an EMBL/GenBank/DDBJ whole genome shotgun (WGS) entry which is preliminary data.</text>
</comment>
<dbReference type="Proteomes" id="UP000077384">
    <property type="component" value="Unassembled WGS sequence"/>
</dbReference>
<dbReference type="Proteomes" id="UP000093694">
    <property type="component" value="Unassembled WGS sequence"/>
</dbReference>
<evidence type="ECO:0000313" key="1">
    <source>
        <dbReference type="EMBL" id="OAA93672.1"/>
    </source>
</evidence>
<reference evidence="1 3" key="1">
    <citation type="journal article" date="2015" name="Biotechnol. Bioeng.">
        <title>Genome sequence and phenotypic characterization of Caulobacter segnis.</title>
        <authorList>
            <person name="Patel S."/>
            <person name="Fletcher B."/>
            <person name="Scott D.C."/>
            <person name="Ely B."/>
        </authorList>
    </citation>
    <scope>NUCLEOTIDE SEQUENCE [LARGE SCALE GENOMIC DNA]</scope>
    <source>
        <strain evidence="1 3">PS02</strain>
    </source>
</reference>
<dbReference type="EMBL" id="LROR01000106">
    <property type="protein sequence ID" value="OBR89966.1"/>
    <property type="molecule type" value="Genomic_DNA"/>
</dbReference>
<dbReference type="AlphaFoldDB" id="A0A162LB09"/>
<dbReference type="PATRIC" id="fig|1705578.3.peg.4279"/>
<gene>
    <name evidence="2" type="ORF">CLCOS_41880</name>
    <name evidence="1" type="ORF">WX73_04168</name>
</gene>
<proteinExistence type="predicted"/>
<sequence length="42" mass="4846">MILMNLCNVKKVAYLYFYIKIPKVIMKAIRKKIICVNVGSKG</sequence>
<evidence type="ECO:0000313" key="3">
    <source>
        <dbReference type="Proteomes" id="UP000077384"/>
    </source>
</evidence>
<reference evidence="2 4" key="2">
    <citation type="journal article" date="2016" name="Front. Microbiol.">
        <title>Industrial Acetogenic Biocatalysts: A Comparative Metabolic and Genomic Analysis.</title>
        <authorList>
            <person name="Bengelsdorf F."/>
            <person name="Poehlein A."/>
            <person name="Sonja S."/>
            <person name="Erz C."/>
            <person name="Hummel T."/>
            <person name="Hoffmeister S."/>
            <person name="Daniel R."/>
            <person name="Durre P."/>
        </authorList>
    </citation>
    <scope>NUCLEOTIDE SEQUENCE [LARGE SCALE GENOMIC DNA]</scope>
    <source>
        <strain evidence="2 4">PTA-10522</strain>
    </source>
</reference>
<keyword evidence="4" id="KW-1185">Reference proteome</keyword>
<protein>
    <submittedName>
        <fullName evidence="1">Uncharacterized protein</fullName>
    </submittedName>
</protein>
<name>A0A162LB09_9CLOT</name>
<accession>A0A162LB09</accession>
<organism evidence="1 3">
    <name type="scientific">Clostridium coskatii</name>
    <dbReference type="NCBI Taxonomy" id="1705578"/>
    <lineage>
        <taxon>Bacteria</taxon>
        <taxon>Bacillati</taxon>
        <taxon>Bacillota</taxon>
        <taxon>Clostridia</taxon>
        <taxon>Eubacteriales</taxon>
        <taxon>Clostridiaceae</taxon>
        <taxon>Clostridium</taxon>
    </lineage>
</organism>
<evidence type="ECO:0000313" key="4">
    <source>
        <dbReference type="Proteomes" id="UP000093694"/>
    </source>
</evidence>
<dbReference type="EMBL" id="LITQ01000011">
    <property type="protein sequence ID" value="OAA93672.1"/>
    <property type="molecule type" value="Genomic_DNA"/>
</dbReference>
<evidence type="ECO:0000313" key="2">
    <source>
        <dbReference type="EMBL" id="OBR89966.1"/>
    </source>
</evidence>